<dbReference type="RefSeq" id="WP_109931548.1">
    <property type="nucleotide sequence ID" value="NZ_QGNY01000007.1"/>
</dbReference>
<accession>A0A317EV51</accession>
<evidence type="ECO:0000313" key="1">
    <source>
        <dbReference type="EMBL" id="PWS30345.1"/>
    </source>
</evidence>
<comment type="caution">
    <text evidence="1">The sequence shown here is derived from an EMBL/GenBank/DDBJ whole genome shotgun (WGS) entry which is preliminary data.</text>
</comment>
<protein>
    <submittedName>
        <fullName evidence="1">Uncharacterized protein</fullName>
    </submittedName>
</protein>
<reference evidence="2" key="1">
    <citation type="submission" date="2018-05" db="EMBL/GenBank/DDBJ databases">
        <title>Pedobacter paludis sp. nov., isolated from wetland soil.</title>
        <authorList>
            <person name="Zhang Y."/>
        </authorList>
    </citation>
    <scope>NUCLEOTIDE SEQUENCE [LARGE SCALE GENOMIC DNA]</scope>
    <source>
        <strain evidence="2">R-8</strain>
    </source>
</reference>
<keyword evidence="2" id="KW-1185">Reference proteome</keyword>
<dbReference type="AlphaFoldDB" id="A0A317EV51"/>
<dbReference type="Proteomes" id="UP000245391">
    <property type="component" value="Unassembled WGS sequence"/>
</dbReference>
<organism evidence="1 2">
    <name type="scientific">Pedobacter paludis</name>
    <dbReference type="NCBI Taxonomy" id="2203212"/>
    <lineage>
        <taxon>Bacteria</taxon>
        <taxon>Pseudomonadati</taxon>
        <taxon>Bacteroidota</taxon>
        <taxon>Sphingobacteriia</taxon>
        <taxon>Sphingobacteriales</taxon>
        <taxon>Sphingobacteriaceae</taxon>
        <taxon>Pedobacter</taxon>
    </lineage>
</organism>
<name>A0A317EV51_9SPHI</name>
<gene>
    <name evidence="1" type="ORF">DF947_18120</name>
</gene>
<dbReference type="OrthoDB" id="995060at2"/>
<evidence type="ECO:0000313" key="2">
    <source>
        <dbReference type="Proteomes" id="UP000245391"/>
    </source>
</evidence>
<dbReference type="EMBL" id="QGNY01000007">
    <property type="protein sequence ID" value="PWS30345.1"/>
    <property type="molecule type" value="Genomic_DNA"/>
</dbReference>
<proteinExistence type="predicted"/>
<sequence length="320" mass="37623">MDEYRLNILKQSNTEINRLQLLSVFFDEEIVYKIYLRSQVIHQLFAGNEDLEIEKLELFHLQFTASVIDLLKKIKKSNEKNVVLLYDEINLNEELIERMSGAVVSQKNFNIDKQRQSLKINQTLRKLFEVLSDLTSDFPFAKNINVFSSKYANDFYFDLKTDQFSKLIDYQTKQVYTNVFATIEKKLMGKLCKYDFKTEFFIGLKSGELVIEVYKFLETDNYFLFFPSRNLFLFCDIEILNGLDQSNNLSEREKIVQELQYKNDKLSSNAAVLKTAIPDEIIALLEDSYHKISDINFLNHLNNFDVQSNILKAMLKTDLF</sequence>